<dbReference type="AlphaFoldDB" id="A0A423PZ24"/>
<dbReference type="SUPFAM" id="SSF109604">
    <property type="entry name" value="HD-domain/PDEase-like"/>
    <property type="match status" value="1"/>
</dbReference>
<dbReference type="InterPro" id="IPR043129">
    <property type="entry name" value="ATPase_NBD"/>
</dbReference>
<dbReference type="Gene3D" id="3.30.420.150">
    <property type="entry name" value="Exopolyphosphatase. Domain 2"/>
    <property type="match status" value="1"/>
</dbReference>
<evidence type="ECO:0000256" key="1">
    <source>
        <dbReference type="ARBA" id="ARBA00022801"/>
    </source>
</evidence>
<dbReference type="InterPro" id="IPR050273">
    <property type="entry name" value="GppA/Ppx_hydrolase"/>
</dbReference>
<proteinExistence type="predicted"/>
<dbReference type="Proteomes" id="UP000285310">
    <property type="component" value="Unassembled WGS sequence"/>
</dbReference>
<dbReference type="Gene3D" id="1.10.3210.10">
    <property type="entry name" value="Hypothetical protein af1432"/>
    <property type="match status" value="1"/>
</dbReference>
<dbReference type="GO" id="GO:0006798">
    <property type="term" value="P:polyphosphate catabolic process"/>
    <property type="evidence" value="ECO:0007669"/>
    <property type="project" value="TreeGrafter"/>
</dbReference>
<dbReference type="PANTHER" id="PTHR30005">
    <property type="entry name" value="EXOPOLYPHOSPHATASE"/>
    <property type="match status" value="1"/>
</dbReference>
<dbReference type="InterPro" id="IPR003695">
    <property type="entry name" value="Ppx_GppA_N"/>
</dbReference>
<dbReference type="Pfam" id="PF21447">
    <property type="entry name" value="Ppx-GppA_III"/>
    <property type="match status" value="1"/>
</dbReference>
<sequence length="521" mass="56444">MTSALKTPAAENTALTLAAVDLGSNSFHMIVVQVEGGQQRIVDRLKESVRLAGGLNPDGSLDSATRERALACLSRFGQRLAQLPALQVRVVGTNTLRQARQAADFLAQAEAALGHPIEIIYGAEEARLIYAGVCEDLGDTHEQRLVVDIGGGSTELVIGQGHHTRHVESVALGAVTFTREFFGDGKISKSRWQAAVMAARVVLEPLAYTYRQAGWTHAIGASGSIKSILRATGVEDPMGVITPDALKDLARQVRKTGQIQKLSLPGLADDRQAIFAGGLAVLVAVFESLGVERMSVSDKALREGVISDLLDRLAAHDSRDDGVEEAAERFHVDMAHGMRVAATAERLWASDRPENAADESAADHAMRQTLGWAGMLHEIGLAIAHRGYHKHGAYLLAHADLRGFSQADQHRLSLLVRLHRGRLRTELLDDVPELWRARLLRAALMLRLAVILHRARNPANRPQARVAIAQSRIVLTLDAEWLADRPLARADLDAEVARLAKAGFELSVETFAEAEPPETTG</sequence>
<dbReference type="FunCoup" id="A0A423PZ24">
    <property type="interactions" value="303"/>
</dbReference>
<evidence type="ECO:0000259" key="2">
    <source>
        <dbReference type="Pfam" id="PF02541"/>
    </source>
</evidence>
<dbReference type="Gene3D" id="3.30.420.40">
    <property type="match status" value="1"/>
</dbReference>
<evidence type="ECO:0000313" key="4">
    <source>
        <dbReference type="EMBL" id="ROO30855.1"/>
    </source>
</evidence>
<dbReference type="CDD" id="cd24053">
    <property type="entry name" value="ASKHA_NBD_EcPPX-GppA-like"/>
    <property type="match status" value="1"/>
</dbReference>
<dbReference type="SUPFAM" id="SSF53067">
    <property type="entry name" value="Actin-like ATPase domain"/>
    <property type="match status" value="2"/>
</dbReference>
<gene>
    <name evidence="4" type="ORF">SAJA_04165</name>
</gene>
<feature type="domain" description="Ppx/GppA phosphatase N-terminal" evidence="2">
    <location>
        <begin position="30"/>
        <end position="312"/>
    </location>
</feature>
<keyword evidence="1" id="KW-0378">Hydrolase</keyword>
<dbReference type="FunFam" id="3.30.420.150:FF:000001">
    <property type="entry name" value="Guanosine-5'-triphosphate,3'-diphosphate pyrophosphatase"/>
    <property type="match status" value="1"/>
</dbReference>
<dbReference type="InParanoid" id="A0A423PZ24"/>
<accession>A0A423PZ24</accession>
<dbReference type="InterPro" id="IPR048950">
    <property type="entry name" value="Ppx_GppA_C"/>
</dbReference>
<dbReference type="GO" id="GO:0004309">
    <property type="term" value="F:exopolyphosphatase activity"/>
    <property type="evidence" value="ECO:0007669"/>
    <property type="project" value="TreeGrafter"/>
</dbReference>
<name>A0A423PZ24_9GAMM</name>
<dbReference type="Pfam" id="PF02541">
    <property type="entry name" value="Ppx-GppA"/>
    <property type="match status" value="1"/>
</dbReference>
<protein>
    <submittedName>
        <fullName evidence="4">Exopolyphosphatase</fullName>
    </submittedName>
</protein>
<evidence type="ECO:0000259" key="3">
    <source>
        <dbReference type="Pfam" id="PF21447"/>
    </source>
</evidence>
<comment type="caution">
    <text evidence="4">The sequence shown here is derived from an EMBL/GenBank/DDBJ whole genome shotgun (WGS) entry which is preliminary data.</text>
</comment>
<dbReference type="FunFam" id="3.30.420.40:FF:000023">
    <property type="entry name" value="Guanosine-5'-triphosphate,3'-diphosphate pyrophosphatase"/>
    <property type="match status" value="1"/>
</dbReference>
<organism evidence="4 5">
    <name type="scientific">Salinisphaera japonica YTM-1</name>
    <dbReference type="NCBI Taxonomy" id="1209778"/>
    <lineage>
        <taxon>Bacteria</taxon>
        <taxon>Pseudomonadati</taxon>
        <taxon>Pseudomonadota</taxon>
        <taxon>Gammaproteobacteria</taxon>
        <taxon>Salinisphaerales</taxon>
        <taxon>Salinisphaeraceae</taxon>
        <taxon>Salinisphaera</taxon>
    </lineage>
</organism>
<dbReference type="EMBL" id="AYKG01000009">
    <property type="protein sequence ID" value="ROO30855.1"/>
    <property type="molecule type" value="Genomic_DNA"/>
</dbReference>
<keyword evidence="5" id="KW-1185">Reference proteome</keyword>
<dbReference type="PANTHER" id="PTHR30005:SF14">
    <property type="entry name" value="EXOPOLYPHOSPHATASE"/>
    <property type="match status" value="1"/>
</dbReference>
<reference evidence="4 5" key="1">
    <citation type="submission" date="2013-10" db="EMBL/GenBank/DDBJ databases">
        <title>Salinisphaera japonica YTM-1 Genome Sequencing.</title>
        <authorList>
            <person name="Lai Q."/>
            <person name="Li C."/>
            <person name="Shao Z."/>
        </authorList>
    </citation>
    <scope>NUCLEOTIDE SEQUENCE [LARGE SCALE GENOMIC DNA]</scope>
    <source>
        <strain evidence="4 5">YTM-1</strain>
    </source>
</reference>
<dbReference type="InterPro" id="IPR030673">
    <property type="entry name" value="PyroPPase_GppA_Ppx"/>
</dbReference>
<evidence type="ECO:0000313" key="5">
    <source>
        <dbReference type="Proteomes" id="UP000285310"/>
    </source>
</evidence>
<dbReference type="OrthoDB" id="9793035at2"/>
<dbReference type="PIRSF" id="PIRSF001267">
    <property type="entry name" value="Pyrophosphatase_GppA_Ppx"/>
    <property type="match status" value="1"/>
</dbReference>
<feature type="domain" description="Ppx/GppA phosphatase C-terminal" evidence="3">
    <location>
        <begin position="319"/>
        <end position="495"/>
    </location>
</feature>